<evidence type="ECO:0000256" key="4">
    <source>
        <dbReference type="ARBA" id="ARBA00022723"/>
    </source>
</evidence>
<dbReference type="SUPFAM" id="SSF51338">
    <property type="entry name" value="Composite domain of metallo-dependent hydrolases"/>
    <property type="match status" value="1"/>
</dbReference>
<reference evidence="9" key="1">
    <citation type="submission" date="2016-11" db="EMBL/GenBank/DDBJ databases">
        <authorList>
            <person name="Jaros S."/>
            <person name="Januszkiewicz K."/>
            <person name="Wedrychowicz H."/>
        </authorList>
    </citation>
    <scope>NUCLEOTIDE SEQUENCE [LARGE SCALE GENOMIC DNA]</scope>
    <source>
        <strain evidence="9">DSM 4029</strain>
    </source>
</reference>
<feature type="domain" description="Amidohydrolase-related" evidence="7">
    <location>
        <begin position="50"/>
        <end position="391"/>
    </location>
</feature>
<gene>
    <name evidence="8" type="ORF">SAMN05444424_1262</name>
</gene>
<dbReference type="InterPro" id="IPR004722">
    <property type="entry name" value="DHOase"/>
</dbReference>
<evidence type="ECO:0000313" key="9">
    <source>
        <dbReference type="Proteomes" id="UP000184089"/>
    </source>
</evidence>
<keyword evidence="5" id="KW-0378">Hydrolase</keyword>
<dbReference type="InterPro" id="IPR006680">
    <property type="entry name" value="Amidohydro-rel"/>
</dbReference>
<evidence type="ECO:0000256" key="3">
    <source>
        <dbReference type="ARBA" id="ARBA00010286"/>
    </source>
</evidence>
<dbReference type="RefSeq" id="WP_021658481.1">
    <property type="nucleotide sequence ID" value="NZ_FQVY01000002.1"/>
</dbReference>
<comment type="cofactor">
    <cofactor evidence="1">
        <name>Zn(2+)</name>
        <dbReference type="ChEBI" id="CHEBI:29105"/>
    </cofactor>
</comment>
<dbReference type="NCBIfam" id="TIGR00857">
    <property type="entry name" value="pyrC_multi"/>
    <property type="match status" value="1"/>
</dbReference>
<dbReference type="GO" id="GO:0006145">
    <property type="term" value="P:purine nucleobase catabolic process"/>
    <property type="evidence" value="ECO:0007669"/>
    <property type="project" value="TreeGrafter"/>
</dbReference>
<evidence type="ECO:0000259" key="7">
    <source>
        <dbReference type="Pfam" id="PF01979"/>
    </source>
</evidence>
<dbReference type="SUPFAM" id="SSF51556">
    <property type="entry name" value="Metallo-dependent hydrolases"/>
    <property type="match status" value="1"/>
</dbReference>
<comment type="similarity">
    <text evidence="3">Belongs to the metallo-dependent hydrolases superfamily. DHOase family. Class I DHOase subfamily.</text>
</comment>
<dbReference type="GO" id="GO:0046872">
    <property type="term" value="F:metal ion binding"/>
    <property type="evidence" value="ECO:0007669"/>
    <property type="project" value="UniProtKB-KW"/>
</dbReference>
<dbReference type="GO" id="GO:0005737">
    <property type="term" value="C:cytoplasm"/>
    <property type="evidence" value="ECO:0007669"/>
    <property type="project" value="TreeGrafter"/>
</dbReference>
<organism evidence="8 9">
    <name type="scientific">Bittarella massiliensis</name>
    <name type="common">ex Durand et al. 2017</name>
    <dbReference type="NCBI Taxonomy" id="1720313"/>
    <lineage>
        <taxon>Bacteria</taxon>
        <taxon>Bacillati</taxon>
        <taxon>Bacillota</taxon>
        <taxon>Clostridia</taxon>
        <taxon>Eubacteriales</taxon>
        <taxon>Oscillospiraceae</taxon>
        <taxon>Bittarella (ex Durand et al. 2017)</taxon>
    </lineage>
</organism>
<dbReference type="InterPro" id="IPR032466">
    <property type="entry name" value="Metal_Hydrolase"/>
</dbReference>
<dbReference type="PANTHER" id="PTHR43668">
    <property type="entry name" value="ALLANTOINASE"/>
    <property type="match status" value="1"/>
</dbReference>
<evidence type="ECO:0000313" key="8">
    <source>
        <dbReference type="EMBL" id="SHG04476.1"/>
    </source>
</evidence>
<evidence type="ECO:0000256" key="5">
    <source>
        <dbReference type="ARBA" id="ARBA00022801"/>
    </source>
</evidence>
<keyword evidence="6" id="KW-0665">Pyrimidine biosynthesis</keyword>
<dbReference type="Gene3D" id="3.20.20.140">
    <property type="entry name" value="Metal-dependent hydrolases"/>
    <property type="match status" value="1"/>
</dbReference>
<dbReference type="GO" id="GO:0006221">
    <property type="term" value="P:pyrimidine nucleotide biosynthetic process"/>
    <property type="evidence" value="ECO:0007669"/>
    <property type="project" value="UniProtKB-KW"/>
</dbReference>
<proteinExistence type="inferred from homology"/>
<evidence type="ECO:0000256" key="6">
    <source>
        <dbReference type="ARBA" id="ARBA00022975"/>
    </source>
</evidence>
<comment type="caution">
    <text evidence="8">The sequence shown here is derived from an EMBL/GenBank/DDBJ whole genome shotgun (WGS) entry which is preliminary data.</text>
</comment>
<dbReference type="Pfam" id="PF01979">
    <property type="entry name" value="Amidohydro_1"/>
    <property type="match status" value="1"/>
</dbReference>
<dbReference type="InterPro" id="IPR050138">
    <property type="entry name" value="DHOase/Allantoinase_Hydrolase"/>
</dbReference>
<comment type="function">
    <text evidence="2">Catalyzes the reversible cyclization of carbamoyl aspartate to dihydroorotate.</text>
</comment>
<dbReference type="PANTHER" id="PTHR43668:SF2">
    <property type="entry name" value="ALLANTOINASE"/>
    <property type="match status" value="1"/>
</dbReference>
<protein>
    <submittedName>
        <fullName evidence="8">Dihydroorotase</fullName>
    </submittedName>
</protein>
<evidence type="ECO:0000256" key="1">
    <source>
        <dbReference type="ARBA" id="ARBA00001947"/>
    </source>
</evidence>
<dbReference type="InterPro" id="IPR011059">
    <property type="entry name" value="Metal-dep_hydrolase_composite"/>
</dbReference>
<name>A0AAQ1RVU3_9FIRM</name>
<sequence length="398" mass="42557">MDLLVKNGVLCDANGRLRADLYIRDGLIEAVGRELAVPAGCPVLDAGGKTVLPAFVDLHCHFRDPGYTQKEDIATGSQAAAAGGYTAVNCMANTDPVCSSMEGVRYAVERARAVGLVDLHQCVSVTEHFDGETTEHLKTLTDEVRCISEDGRGVARAAVMERAMRIAQEKGMAVLSHAEEMEISPYDYRLAENLATVRDIALAAHTGAHLHLCHVSTREAMAAIAAAKGAGVWVTCEVAPHHLYFKDSGYRVNPPIRQGADVEALIQACLKGEVDAIATDHAPHTEADKAAGSPGMVGLETAFSVCHTVLCRENGLPLEALSRMMSQAPAQLLGMNKGLLRPGFDGDLALVDEAAHYRVKAAKLHSKSKNTPFDGKTFTGRVECTVKAGRITYTRDGE</sequence>
<dbReference type="CDD" id="cd01317">
    <property type="entry name" value="DHOase_IIa"/>
    <property type="match status" value="1"/>
</dbReference>
<accession>A0AAQ1RVU3</accession>
<dbReference type="GO" id="GO:0004038">
    <property type="term" value="F:allantoinase activity"/>
    <property type="evidence" value="ECO:0007669"/>
    <property type="project" value="TreeGrafter"/>
</dbReference>
<dbReference type="GO" id="GO:0004151">
    <property type="term" value="F:dihydroorotase activity"/>
    <property type="evidence" value="ECO:0007669"/>
    <property type="project" value="InterPro"/>
</dbReference>
<dbReference type="PROSITE" id="PS00483">
    <property type="entry name" value="DIHYDROOROTASE_2"/>
    <property type="match status" value="1"/>
</dbReference>
<keyword evidence="4" id="KW-0479">Metal-binding</keyword>
<dbReference type="EMBL" id="FQVY01000002">
    <property type="protein sequence ID" value="SHG04476.1"/>
    <property type="molecule type" value="Genomic_DNA"/>
</dbReference>
<dbReference type="InterPro" id="IPR002195">
    <property type="entry name" value="Dihydroorotase_CS"/>
</dbReference>
<evidence type="ECO:0000256" key="2">
    <source>
        <dbReference type="ARBA" id="ARBA00002368"/>
    </source>
</evidence>
<dbReference type="Proteomes" id="UP000184089">
    <property type="component" value="Unassembled WGS sequence"/>
</dbReference>
<dbReference type="AlphaFoldDB" id="A0AAQ1RVU3"/>